<dbReference type="EMBL" id="LFVU01000003">
    <property type="protein sequence ID" value="KMT22971.1"/>
    <property type="molecule type" value="Genomic_DNA"/>
</dbReference>
<feature type="region of interest" description="Disordered" evidence="1">
    <location>
        <begin position="27"/>
        <end position="71"/>
    </location>
</feature>
<protein>
    <recommendedName>
        <fullName evidence="5">YHYH domain-containing protein</fullName>
    </recommendedName>
</protein>
<organism evidence="3 4">
    <name type="scientific">Clostridium cylindrosporum DSM 605</name>
    <dbReference type="NCBI Taxonomy" id="1121307"/>
    <lineage>
        <taxon>Bacteria</taxon>
        <taxon>Bacillati</taxon>
        <taxon>Bacillota</taxon>
        <taxon>Clostridia</taxon>
        <taxon>Eubacteriales</taxon>
        <taxon>Clostridiaceae</taxon>
        <taxon>Clostridium</taxon>
    </lineage>
</organism>
<gene>
    <name evidence="3" type="ORF">CLCY_7c00180</name>
</gene>
<evidence type="ECO:0008006" key="5">
    <source>
        <dbReference type="Google" id="ProtNLM"/>
    </source>
</evidence>
<proteinExistence type="predicted"/>
<feature type="compositionally biased region" description="Basic and acidic residues" evidence="1">
    <location>
        <begin position="28"/>
        <end position="43"/>
    </location>
</feature>
<sequence>MKKKISALFIALTLLFGNSVVTISADAHSGRTDSRGGHRDNKNKSGLGSYHYHHGYGPHLHKNGKCPYKKK</sequence>
<keyword evidence="2" id="KW-0732">Signal</keyword>
<dbReference type="Proteomes" id="UP000036756">
    <property type="component" value="Unassembled WGS sequence"/>
</dbReference>
<name>A0A0J8G5Q1_CLOCY</name>
<comment type="caution">
    <text evidence="3">The sequence shown here is derived from an EMBL/GenBank/DDBJ whole genome shotgun (WGS) entry which is preliminary data.</text>
</comment>
<evidence type="ECO:0000313" key="4">
    <source>
        <dbReference type="Proteomes" id="UP000036756"/>
    </source>
</evidence>
<dbReference type="NCBIfam" id="NF033223">
    <property type="entry name" value="YHYH_alt"/>
    <property type="match status" value="1"/>
</dbReference>
<evidence type="ECO:0000256" key="1">
    <source>
        <dbReference type="SAM" id="MobiDB-lite"/>
    </source>
</evidence>
<dbReference type="PATRIC" id="fig|1121307.3.peg.2300"/>
<reference evidence="3 4" key="1">
    <citation type="submission" date="2015-06" db="EMBL/GenBank/DDBJ databases">
        <title>Draft genome sequence of the purine-degrading Clostridium cylindrosporum HC-1 (DSM 605).</title>
        <authorList>
            <person name="Poehlein A."/>
            <person name="Schiel-Bengelsdorf B."/>
            <person name="Bengelsdorf F."/>
            <person name="Daniel R."/>
            <person name="Duerre P."/>
        </authorList>
    </citation>
    <scope>NUCLEOTIDE SEQUENCE [LARGE SCALE GENOMIC DNA]</scope>
    <source>
        <strain evidence="3 4">DSM 605</strain>
    </source>
</reference>
<feature type="compositionally biased region" description="Basic residues" evidence="1">
    <location>
        <begin position="51"/>
        <end position="71"/>
    </location>
</feature>
<evidence type="ECO:0000256" key="2">
    <source>
        <dbReference type="SAM" id="SignalP"/>
    </source>
</evidence>
<feature type="signal peptide" evidence="2">
    <location>
        <begin position="1"/>
        <end position="27"/>
    </location>
</feature>
<dbReference type="AlphaFoldDB" id="A0A0J8G5Q1"/>
<keyword evidence="4" id="KW-1185">Reference proteome</keyword>
<dbReference type="STRING" id="1121307.CLCY_7c00180"/>
<dbReference type="InterPro" id="IPR047773">
    <property type="entry name" value="YHYH_dom_bact"/>
</dbReference>
<dbReference type="RefSeq" id="WP_053083220.1">
    <property type="nucleotide sequence ID" value="NZ_LFVU01000003.1"/>
</dbReference>
<feature type="chain" id="PRO_5039119412" description="YHYH domain-containing protein" evidence="2">
    <location>
        <begin position="28"/>
        <end position="71"/>
    </location>
</feature>
<accession>A0A0J8G5Q1</accession>
<evidence type="ECO:0000313" key="3">
    <source>
        <dbReference type="EMBL" id="KMT22971.1"/>
    </source>
</evidence>